<protein>
    <recommendedName>
        <fullName evidence="6">RNA polymerase sigma factor</fullName>
    </recommendedName>
</protein>
<dbReference type="InterPro" id="IPR036388">
    <property type="entry name" value="WH-like_DNA-bd_sf"/>
</dbReference>
<evidence type="ECO:0000256" key="2">
    <source>
        <dbReference type="ARBA" id="ARBA00023015"/>
    </source>
</evidence>
<dbReference type="SUPFAM" id="SSF88946">
    <property type="entry name" value="Sigma2 domain of RNA polymerase sigma factors"/>
    <property type="match status" value="1"/>
</dbReference>
<dbReference type="RefSeq" id="WP_246429567.1">
    <property type="nucleotide sequence ID" value="NZ_JACHOO010000001.1"/>
</dbReference>
<dbReference type="InterPro" id="IPR013325">
    <property type="entry name" value="RNA_pol_sigma_r2"/>
</dbReference>
<dbReference type="CDD" id="cd06171">
    <property type="entry name" value="Sigma70_r4"/>
    <property type="match status" value="1"/>
</dbReference>
<dbReference type="Pfam" id="PF08281">
    <property type="entry name" value="Sigma70_r4_2"/>
    <property type="match status" value="1"/>
</dbReference>
<dbReference type="EMBL" id="JACHOO010000001">
    <property type="protein sequence ID" value="MBB5751517.1"/>
    <property type="molecule type" value="Genomic_DNA"/>
</dbReference>
<keyword evidence="11" id="KW-1185">Reference proteome</keyword>
<dbReference type="PANTHER" id="PTHR43133">
    <property type="entry name" value="RNA POLYMERASE ECF-TYPE SIGMA FACTO"/>
    <property type="match status" value="1"/>
</dbReference>
<dbReference type="Gene3D" id="1.10.10.10">
    <property type="entry name" value="Winged helix-like DNA-binding domain superfamily/Winged helix DNA-binding domain"/>
    <property type="match status" value="1"/>
</dbReference>
<dbReference type="NCBIfam" id="TIGR02937">
    <property type="entry name" value="sigma70-ECF"/>
    <property type="match status" value="1"/>
</dbReference>
<feature type="region of interest" description="Disordered" evidence="7">
    <location>
        <begin position="126"/>
        <end position="145"/>
    </location>
</feature>
<sequence>MNALEPSAVSVKPVAPRPPRRVVRMSTAPPDEMTLSPEAQVRLVAAIAASADRQAYAILFRHFAPRVKTFLMRSGLPALTAEELAQETLLSVWRKASYFDPGRAGVATWIFTIARNLRIDHLRQQRRRDVQEEDPSEEADAPPTGEAVLITAEREAIVRRALTQLSDEQATVVKLSYFGEKPHSEIASELGIPIGTVKSRIRLAMLRLRALVDDLR</sequence>
<evidence type="ECO:0000256" key="4">
    <source>
        <dbReference type="ARBA" id="ARBA00023125"/>
    </source>
</evidence>
<evidence type="ECO:0000256" key="6">
    <source>
        <dbReference type="RuleBase" id="RU000716"/>
    </source>
</evidence>
<evidence type="ECO:0000256" key="1">
    <source>
        <dbReference type="ARBA" id="ARBA00010641"/>
    </source>
</evidence>
<gene>
    <name evidence="10" type="ORF">GGQ63_000560</name>
</gene>
<keyword evidence="4 6" id="KW-0238">DNA-binding</keyword>
<comment type="caution">
    <text evidence="10">The sequence shown here is derived from an EMBL/GenBank/DDBJ whole genome shotgun (WGS) entry which is preliminary data.</text>
</comment>
<comment type="similarity">
    <text evidence="1 6">Belongs to the sigma-70 factor family. ECF subfamily.</text>
</comment>
<dbReference type="SUPFAM" id="SSF88659">
    <property type="entry name" value="Sigma3 and sigma4 domains of RNA polymerase sigma factors"/>
    <property type="match status" value="1"/>
</dbReference>
<dbReference type="GO" id="GO:0016987">
    <property type="term" value="F:sigma factor activity"/>
    <property type="evidence" value="ECO:0007669"/>
    <property type="project" value="UniProtKB-KW"/>
</dbReference>
<evidence type="ECO:0000256" key="7">
    <source>
        <dbReference type="SAM" id="MobiDB-lite"/>
    </source>
</evidence>
<dbReference type="PANTHER" id="PTHR43133:SF62">
    <property type="entry name" value="RNA POLYMERASE SIGMA FACTOR SIGZ"/>
    <property type="match status" value="1"/>
</dbReference>
<proteinExistence type="inferred from homology"/>
<evidence type="ECO:0000256" key="5">
    <source>
        <dbReference type="ARBA" id="ARBA00023163"/>
    </source>
</evidence>
<dbReference type="PROSITE" id="PS01063">
    <property type="entry name" value="SIGMA70_ECF"/>
    <property type="match status" value="1"/>
</dbReference>
<organism evidence="10 11">
    <name type="scientific">Prosthecomicrobium pneumaticum</name>
    <dbReference type="NCBI Taxonomy" id="81895"/>
    <lineage>
        <taxon>Bacteria</taxon>
        <taxon>Pseudomonadati</taxon>
        <taxon>Pseudomonadota</taxon>
        <taxon>Alphaproteobacteria</taxon>
        <taxon>Hyphomicrobiales</taxon>
        <taxon>Kaistiaceae</taxon>
        <taxon>Prosthecomicrobium</taxon>
    </lineage>
</organism>
<dbReference type="InterPro" id="IPR039425">
    <property type="entry name" value="RNA_pol_sigma-70-like"/>
</dbReference>
<evidence type="ECO:0000313" key="11">
    <source>
        <dbReference type="Proteomes" id="UP000523821"/>
    </source>
</evidence>
<feature type="domain" description="RNA polymerase sigma-70 region 2" evidence="8">
    <location>
        <begin position="59"/>
        <end position="128"/>
    </location>
</feature>
<evidence type="ECO:0000259" key="8">
    <source>
        <dbReference type="Pfam" id="PF04542"/>
    </source>
</evidence>
<dbReference type="Gene3D" id="1.10.1740.10">
    <property type="match status" value="1"/>
</dbReference>
<keyword evidence="2 6" id="KW-0805">Transcription regulation</keyword>
<dbReference type="AlphaFoldDB" id="A0A7W9CUB0"/>
<keyword evidence="5 6" id="KW-0804">Transcription</keyword>
<feature type="compositionally biased region" description="Acidic residues" evidence="7">
    <location>
        <begin position="131"/>
        <end position="140"/>
    </location>
</feature>
<accession>A0A7W9CUB0</accession>
<evidence type="ECO:0000256" key="3">
    <source>
        <dbReference type="ARBA" id="ARBA00023082"/>
    </source>
</evidence>
<dbReference type="InterPro" id="IPR014284">
    <property type="entry name" value="RNA_pol_sigma-70_dom"/>
</dbReference>
<evidence type="ECO:0000313" key="10">
    <source>
        <dbReference type="EMBL" id="MBB5751517.1"/>
    </source>
</evidence>
<keyword evidence="3 6" id="KW-0731">Sigma factor</keyword>
<dbReference type="InterPro" id="IPR007627">
    <property type="entry name" value="RNA_pol_sigma70_r2"/>
</dbReference>
<evidence type="ECO:0000259" key="9">
    <source>
        <dbReference type="Pfam" id="PF08281"/>
    </source>
</evidence>
<dbReference type="GO" id="GO:0003677">
    <property type="term" value="F:DNA binding"/>
    <property type="evidence" value="ECO:0007669"/>
    <property type="project" value="UniProtKB-KW"/>
</dbReference>
<feature type="domain" description="RNA polymerase sigma factor 70 region 4 type 2" evidence="9">
    <location>
        <begin position="157"/>
        <end position="208"/>
    </location>
</feature>
<dbReference type="GO" id="GO:0006352">
    <property type="term" value="P:DNA-templated transcription initiation"/>
    <property type="evidence" value="ECO:0007669"/>
    <property type="project" value="InterPro"/>
</dbReference>
<dbReference type="InterPro" id="IPR013324">
    <property type="entry name" value="RNA_pol_sigma_r3/r4-like"/>
</dbReference>
<dbReference type="InterPro" id="IPR013249">
    <property type="entry name" value="RNA_pol_sigma70_r4_t2"/>
</dbReference>
<dbReference type="Pfam" id="PF04542">
    <property type="entry name" value="Sigma70_r2"/>
    <property type="match status" value="1"/>
</dbReference>
<dbReference type="Proteomes" id="UP000523821">
    <property type="component" value="Unassembled WGS sequence"/>
</dbReference>
<name>A0A7W9CUB0_9HYPH</name>
<reference evidence="10 11" key="1">
    <citation type="submission" date="2020-08" db="EMBL/GenBank/DDBJ databases">
        <title>Genomic Encyclopedia of Type Strains, Phase IV (KMG-IV): sequencing the most valuable type-strain genomes for metagenomic binning, comparative biology and taxonomic classification.</title>
        <authorList>
            <person name="Goeker M."/>
        </authorList>
    </citation>
    <scope>NUCLEOTIDE SEQUENCE [LARGE SCALE GENOMIC DNA]</scope>
    <source>
        <strain evidence="10 11">DSM 16268</strain>
    </source>
</reference>
<dbReference type="InterPro" id="IPR000838">
    <property type="entry name" value="RNA_pol_sigma70_ECF_CS"/>
</dbReference>